<dbReference type="Proteomes" id="UP000659344">
    <property type="component" value="Unassembled WGS sequence"/>
</dbReference>
<reference evidence="6" key="1">
    <citation type="journal article" date="2019" name="Int. J. Syst. Evol. Microbiol.">
        <title>The Global Catalogue of Microorganisms (GCM) 10K type strain sequencing project: providing services to taxonomists for standard genome sequencing and annotation.</title>
        <authorList>
            <consortium name="The Broad Institute Genomics Platform"/>
            <consortium name="The Broad Institute Genome Sequencing Center for Infectious Disease"/>
            <person name="Wu L."/>
            <person name="Ma J."/>
        </authorList>
    </citation>
    <scope>NUCLEOTIDE SEQUENCE [LARGE SCALE GENOMIC DNA]</scope>
    <source>
        <strain evidence="6">CGMCC 1.12769</strain>
    </source>
</reference>
<dbReference type="Gene3D" id="1.10.10.60">
    <property type="entry name" value="Homeodomain-like"/>
    <property type="match status" value="2"/>
</dbReference>
<protein>
    <submittedName>
        <fullName evidence="5">AraC family transcriptional regulator</fullName>
    </submittedName>
</protein>
<evidence type="ECO:0000313" key="5">
    <source>
        <dbReference type="EMBL" id="GGH36952.1"/>
    </source>
</evidence>
<evidence type="ECO:0000259" key="4">
    <source>
        <dbReference type="PROSITE" id="PS01124"/>
    </source>
</evidence>
<dbReference type="InterPro" id="IPR018060">
    <property type="entry name" value="HTH_AraC"/>
</dbReference>
<dbReference type="InterPro" id="IPR018062">
    <property type="entry name" value="HTH_AraC-typ_CS"/>
</dbReference>
<keyword evidence="2" id="KW-0238">DNA-binding</keyword>
<dbReference type="SUPFAM" id="SSF46689">
    <property type="entry name" value="Homeodomain-like"/>
    <property type="match status" value="2"/>
</dbReference>
<dbReference type="Gene3D" id="3.20.80.10">
    <property type="entry name" value="Regulatory factor, effector binding domain"/>
    <property type="match status" value="1"/>
</dbReference>
<evidence type="ECO:0000256" key="2">
    <source>
        <dbReference type="ARBA" id="ARBA00023125"/>
    </source>
</evidence>
<evidence type="ECO:0000256" key="3">
    <source>
        <dbReference type="ARBA" id="ARBA00023163"/>
    </source>
</evidence>
<keyword evidence="3" id="KW-0804">Transcription</keyword>
<proteinExistence type="predicted"/>
<sequence>MNYMECFQKSIDFIEEQLTEKITVETLAGIAGFSSDHFYRLFHVYVGMPVMEYVRIRRLAHAVVELSTDKKIIDIAMEYGFETHSGFCKAFRKVYGCSPENYRKYVSTKVPGKVNLALYEKLKLYGGIILEPKFITKPAFKIVGYALETTFEESRSKRDIPAFWNHFDADGLEQQLYDQLKPEEHGEYCVCFPPNMETGAFTYVIGVKVENFDNAKEEMFKGSIPEATYAVFTSPPADYVDHGFAKAVEGTTKYIFEEWFPDSGYELAPGKVDYEFYDERCHAQTGAVMEIHIPVVKSE</sequence>
<dbReference type="InterPro" id="IPR011256">
    <property type="entry name" value="Reg_factor_effector_dom_sf"/>
</dbReference>
<comment type="caution">
    <text evidence="5">The sequence shown here is derived from an EMBL/GenBank/DDBJ whole genome shotgun (WGS) entry which is preliminary data.</text>
</comment>
<evidence type="ECO:0000313" key="6">
    <source>
        <dbReference type="Proteomes" id="UP000659344"/>
    </source>
</evidence>
<dbReference type="SMART" id="SM00342">
    <property type="entry name" value="HTH_ARAC"/>
    <property type="match status" value="1"/>
</dbReference>
<dbReference type="PROSITE" id="PS01124">
    <property type="entry name" value="HTH_ARAC_FAMILY_2"/>
    <property type="match status" value="1"/>
</dbReference>
<dbReference type="InterPro" id="IPR020449">
    <property type="entry name" value="Tscrpt_reg_AraC-type_HTH"/>
</dbReference>
<dbReference type="EMBL" id="BMFT01000004">
    <property type="protein sequence ID" value="GGH36952.1"/>
    <property type="molecule type" value="Genomic_DNA"/>
</dbReference>
<dbReference type="InterPro" id="IPR010499">
    <property type="entry name" value="AraC_E-bd"/>
</dbReference>
<dbReference type="InterPro" id="IPR050959">
    <property type="entry name" value="MarA-like"/>
</dbReference>
<dbReference type="PANTHER" id="PTHR47504:SF5">
    <property type="entry name" value="RIGHT ORIGIN-BINDING PROTEIN"/>
    <property type="match status" value="1"/>
</dbReference>
<dbReference type="PROSITE" id="PS00041">
    <property type="entry name" value="HTH_ARAC_FAMILY_1"/>
    <property type="match status" value="1"/>
</dbReference>
<dbReference type="PRINTS" id="PR00032">
    <property type="entry name" value="HTHARAC"/>
</dbReference>
<dbReference type="Pfam" id="PF14526">
    <property type="entry name" value="Cass2"/>
    <property type="match status" value="1"/>
</dbReference>
<feature type="domain" description="HTH araC/xylS-type" evidence="4">
    <location>
        <begin position="8"/>
        <end position="105"/>
    </location>
</feature>
<dbReference type="InterPro" id="IPR029441">
    <property type="entry name" value="Cass2"/>
</dbReference>
<dbReference type="InterPro" id="IPR009057">
    <property type="entry name" value="Homeodomain-like_sf"/>
</dbReference>
<dbReference type="PANTHER" id="PTHR47504">
    <property type="entry name" value="RIGHT ORIGIN-BINDING PROTEIN"/>
    <property type="match status" value="1"/>
</dbReference>
<dbReference type="SUPFAM" id="SSF55136">
    <property type="entry name" value="Probable bacterial effector-binding domain"/>
    <property type="match status" value="1"/>
</dbReference>
<name>A0ABQ1YSC1_9BACL</name>
<evidence type="ECO:0000256" key="1">
    <source>
        <dbReference type="ARBA" id="ARBA00023015"/>
    </source>
</evidence>
<dbReference type="SMART" id="SM00871">
    <property type="entry name" value="AraC_E_bind"/>
    <property type="match status" value="1"/>
</dbReference>
<organism evidence="5 6">
    <name type="scientific">Paenibacillus segetis</name>
    <dbReference type="NCBI Taxonomy" id="1325360"/>
    <lineage>
        <taxon>Bacteria</taxon>
        <taxon>Bacillati</taxon>
        <taxon>Bacillota</taxon>
        <taxon>Bacilli</taxon>
        <taxon>Bacillales</taxon>
        <taxon>Paenibacillaceae</taxon>
        <taxon>Paenibacillus</taxon>
    </lineage>
</organism>
<dbReference type="Pfam" id="PF12833">
    <property type="entry name" value="HTH_18"/>
    <property type="match status" value="1"/>
</dbReference>
<gene>
    <name evidence="5" type="ORF">GCM10008013_44130</name>
</gene>
<accession>A0ABQ1YSC1</accession>
<keyword evidence="6" id="KW-1185">Reference proteome</keyword>
<keyword evidence="1" id="KW-0805">Transcription regulation</keyword>
<dbReference type="RefSeq" id="WP_188542042.1">
    <property type="nucleotide sequence ID" value="NZ_BMFT01000004.1"/>
</dbReference>